<name>A0A2R8BY36_9RHOB</name>
<feature type="compositionally biased region" description="Basic and acidic residues" evidence="7">
    <location>
        <begin position="413"/>
        <end position="428"/>
    </location>
</feature>
<dbReference type="Gene3D" id="3.40.50.150">
    <property type="entry name" value="Vaccinia Virus protein VP39"/>
    <property type="match status" value="1"/>
</dbReference>
<dbReference type="CDD" id="cd16403">
    <property type="entry name" value="ParB_N_like_MT"/>
    <property type="match status" value="1"/>
</dbReference>
<dbReference type="SUPFAM" id="SSF53335">
    <property type="entry name" value="S-adenosyl-L-methionine-dependent methyltransferases"/>
    <property type="match status" value="1"/>
</dbReference>
<dbReference type="InterPro" id="IPR029063">
    <property type="entry name" value="SAM-dependent_MTases_sf"/>
</dbReference>
<proteinExistence type="inferred from homology"/>
<dbReference type="RefSeq" id="WP_108894857.1">
    <property type="nucleotide sequence ID" value="NZ_ONZF01000007.1"/>
</dbReference>
<dbReference type="PIRSF" id="PIRSF036758">
    <property type="entry name" value="Aden_M_ParB"/>
    <property type="match status" value="1"/>
</dbReference>
<evidence type="ECO:0000256" key="3">
    <source>
        <dbReference type="ARBA" id="ARBA00022603"/>
    </source>
</evidence>
<dbReference type="Proteomes" id="UP000244912">
    <property type="component" value="Unassembled WGS sequence"/>
</dbReference>
<dbReference type="GO" id="GO:0005694">
    <property type="term" value="C:chromosome"/>
    <property type="evidence" value="ECO:0007669"/>
    <property type="project" value="TreeGrafter"/>
</dbReference>
<dbReference type="InterPro" id="IPR036086">
    <property type="entry name" value="ParB/Sulfiredoxin_sf"/>
</dbReference>
<gene>
    <name evidence="9" type="primary">rsrIM</name>
    <name evidence="9" type="ORF">PAA8504_02885</name>
</gene>
<dbReference type="GO" id="GO:0045881">
    <property type="term" value="P:positive regulation of sporulation resulting in formation of a cellular spore"/>
    <property type="evidence" value="ECO:0007669"/>
    <property type="project" value="TreeGrafter"/>
</dbReference>
<dbReference type="GO" id="GO:0009007">
    <property type="term" value="F:site-specific DNA-methyltransferase (adenine-specific) activity"/>
    <property type="evidence" value="ECO:0007669"/>
    <property type="project" value="UniProtKB-EC"/>
</dbReference>
<keyword evidence="4 9" id="KW-0808">Transferase</keyword>
<evidence type="ECO:0000256" key="4">
    <source>
        <dbReference type="ARBA" id="ARBA00022679"/>
    </source>
</evidence>
<evidence type="ECO:0000256" key="2">
    <source>
        <dbReference type="ARBA" id="ARBA00011900"/>
    </source>
</evidence>
<evidence type="ECO:0000256" key="6">
    <source>
        <dbReference type="ARBA" id="ARBA00047942"/>
    </source>
</evidence>
<keyword evidence="10" id="KW-1185">Reference proteome</keyword>
<feature type="domain" description="ParB-like N-terminal" evidence="8">
    <location>
        <begin position="5"/>
        <end position="91"/>
    </location>
</feature>
<dbReference type="PANTHER" id="PTHR33375">
    <property type="entry name" value="CHROMOSOME-PARTITIONING PROTEIN PARB-RELATED"/>
    <property type="match status" value="1"/>
</dbReference>
<keyword evidence="5" id="KW-0949">S-adenosyl-L-methionine</keyword>
<dbReference type="InterPro" id="IPR015840">
    <property type="entry name" value="DNA_MeTrfase_ParB"/>
</dbReference>
<evidence type="ECO:0000256" key="1">
    <source>
        <dbReference type="ARBA" id="ARBA00006594"/>
    </source>
</evidence>
<dbReference type="PRINTS" id="PR00506">
    <property type="entry name" value="D21N6MTFRASE"/>
</dbReference>
<dbReference type="EC" id="2.1.1.72" evidence="2"/>
<evidence type="ECO:0000313" key="10">
    <source>
        <dbReference type="Proteomes" id="UP000244912"/>
    </source>
</evidence>
<dbReference type="EMBL" id="ONZF01000007">
    <property type="protein sequence ID" value="SPJ25042.1"/>
    <property type="molecule type" value="Genomic_DNA"/>
</dbReference>
<accession>A0A2R8BY36</accession>
<dbReference type="SUPFAM" id="SSF110849">
    <property type="entry name" value="ParB/Sulfiredoxin"/>
    <property type="match status" value="1"/>
</dbReference>
<dbReference type="InterPro" id="IPR003115">
    <property type="entry name" value="ParB_N"/>
</dbReference>
<dbReference type="InterPro" id="IPR002295">
    <property type="entry name" value="N4/N6-MTase_EcoPI_Mod-like"/>
</dbReference>
<dbReference type="InterPro" id="IPR050336">
    <property type="entry name" value="Chromosome_partition/occlusion"/>
</dbReference>
<dbReference type="GO" id="GO:0007059">
    <property type="term" value="P:chromosome segregation"/>
    <property type="evidence" value="ECO:0007669"/>
    <property type="project" value="TreeGrafter"/>
</dbReference>
<evidence type="ECO:0000256" key="5">
    <source>
        <dbReference type="ARBA" id="ARBA00022691"/>
    </source>
</evidence>
<evidence type="ECO:0000259" key="8">
    <source>
        <dbReference type="SMART" id="SM00470"/>
    </source>
</evidence>
<dbReference type="InterPro" id="IPR002941">
    <property type="entry name" value="DNA_methylase_N4/N6"/>
</dbReference>
<dbReference type="GO" id="GO:0032259">
    <property type="term" value="P:methylation"/>
    <property type="evidence" value="ECO:0007669"/>
    <property type="project" value="UniProtKB-KW"/>
</dbReference>
<dbReference type="PANTHER" id="PTHR33375:SF1">
    <property type="entry name" value="CHROMOSOME-PARTITIONING PROTEIN PARB-RELATED"/>
    <property type="match status" value="1"/>
</dbReference>
<evidence type="ECO:0000256" key="7">
    <source>
        <dbReference type="SAM" id="MobiDB-lite"/>
    </source>
</evidence>
<keyword evidence="3 9" id="KW-0489">Methyltransferase</keyword>
<dbReference type="InterPro" id="IPR002052">
    <property type="entry name" value="DNA_methylase_N6_adenine_CS"/>
</dbReference>
<dbReference type="AlphaFoldDB" id="A0A2R8BY36"/>
<dbReference type="Pfam" id="PF01555">
    <property type="entry name" value="N6_N4_Mtase"/>
    <property type="match status" value="1"/>
</dbReference>
<sequence>MAEIISMRIDALTPWSGNARTHSRKQIAQIAASIETFGFTNPVLVDEAGRILAGHGRVAAARQLGRGEVPCLRLDHMSADQKRAYVIADNRLAENAGWDRETLAIELGALAEADLDFDIGVIGFDAGEIDLLIEEVSPSEPCVPEDEALPPLDAQPVTRSGDLWQLGPHRLICGDARESDVVDGLMAGQTARMIFTDPPYNVRVDGHVCGSGRIRHREFAMASGEMSPAAFRDFLEAVFARLVAASTDGSIHYVCMDWRHMAEILEAGERHYSELKNLIVWAKDTGGMGSFYRSRHELIFAFKAGTAPHLNTFGLGQGGRYRTNVWQYRGAHSGGASQEELALHPTVKPVAMIADALRDCSCRGDVVLDAFGGSGSTLIAAHRTGRRARLVEIDPIYCDRTIRRWQKAAKDDARHVESGETFDARAERLLQAPRQTEEA</sequence>
<dbReference type="Pfam" id="PF02195">
    <property type="entry name" value="ParB_N"/>
    <property type="match status" value="1"/>
</dbReference>
<protein>
    <recommendedName>
        <fullName evidence="2">site-specific DNA-methyltransferase (adenine-specific)</fullName>
        <ecNumber evidence="2">2.1.1.72</ecNumber>
    </recommendedName>
</protein>
<dbReference type="GO" id="GO:0003677">
    <property type="term" value="F:DNA binding"/>
    <property type="evidence" value="ECO:0007669"/>
    <property type="project" value="InterPro"/>
</dbReference>
<comment type="similarity">
    <text evidence="1">Belongs to the N(4)/N(6)-methyltransferase family.</text>
</comment>
<comment type="catalytic activity">
    <reaction evidence="6">
        <text>a 2'-deoxyadenosine in DNA + S-adenosyl-L-methionine = an N(6)-methyl-2'-deoxyadenosine in DNA + S-adenosyl-L-homocysteine + H(+)</text>
        <dbReference type="Rhea" id="RHEA:15197"/>
        <dbReference type="Rhea" id="RHEA-COMP:12418"/>
        <dbReference type="Rhea" id="RHEA-COMP:12419"/>
        <dbReference type="ChEBI" id="CHEBI:15378"/>
        <dbReference type="ChEBI" id="CHEBI:57856"/>
        <dbReference type="ChEBI" id="CHEBI:59789"/>
        <dbReference type="ChEBI" id="CHEBI:90615"/>
        <dbReference type="ChEBI" id="CHEBI:90616"/>
        <dbReference type="EC" id="2.1.1.72"/>
    </reaction>
</comment>
<dbReference type="PROSITE" id="PS00092">
    <property type="entry name" value="N6_MTASE"/>
    <property type="match status" value="1"/>
</dbReference>
<organism evidence="9 10">
    <name type="scientific">Palleronia abyssalis</name>
    <dbReference type="NCBI Taxonomy" id="1501240"/>
    <lineage>
        <taxon>Bacteria</taxon>
        <taxon>Pseudomonadati</taxon>
        <taxon>Pseudomonadota</taxon>
        <taxon>Alphaproteobacteria</taxon>
        <taxon>Rhodobacterales</taxon>
        <taxon>Roseobacteraceae</taxon>
        <taxon>Palleronia</taxon>
    </lineage>
</organism>
<evidence type="ECO:0000313" key="9">
    <source>
        <dbReference type="EMBL" id="SPJ25042.1"/>
    </source>
</evidence>
<reference evidence="9 10" key="1">
    <citation type="submission" date="2018-03" db="EMBL/GenBank/DDBJ databases">
        <authorList>
            <person name="Keele B.F."/>
        </authorList>
    </citation>
    <scope>NUCLEOTIDE SEQUENCE [LARGE SCALE GENOMIC DNA]</scope>
    <source>
        <strain evidence="9 10">CECT 8504</strain>
    </source>
</reference>
<dbReference type="OrthoDB" id="7806498at2"/>
<dbReference type="SMART" id="SM00470">
    <property type="entry name" value="ParB"/>
    <property type="match status" value="1"/>
</dbReference>
<feature type="region of interest" description="Disordered" evidence="7">
    <location>
        <begin position="413"/>
        <end position="439"/>
    </location>
</feature>
<dbReference type="Gene3D" id="3.90.1530.10">
    <property type="entry name" value="Conserved hypothetical protein from pyrococcus furiosus pfu- 392566-001, ParB domain"/>
    <property type="match status" value="1"/>
</dbReference>
<dbReference type="GO" id="GO:0008170">
    <property type="term" value="F:N-methyltransferase activity"/>
    <property type="evidence" value="ECO:0007669"/>
    <property type="project" value="InterPro"/>
</dbReference>